<keyword evidence="2" id="KW-1185">Reference proteome</keyword>
<organism evidence="1 2">
    <name type="scientific">Peptococcus simiae</name>
    <dbReference type="NCBI Taxonomy" id="1643805"/>
    <lineage>
        <taxon>Bacteria</taxon>
        <taxon>Bacillati</taxon>
        <taxon>Bacillota</taxon>
        <taxon>Clostridia</taxon>
        <taxon>Eubacteriales</taxon>
        <taxon>Peptococcaceae</taxon>
        <taxon>Peptococcus</taxon>
    </lineage>
</organism>
<reference evidence="1 2" key="1">
    <citation type="journal article" date="2016" name="Int. J. Syst. Evol. Microbiol.">
        <title>Peptococcus simiae sp. nov., isolated from rhesus macaque faeces and emended description of the genus Peptococcus.</title>
        <authorList>
            <person name="Shkoporov A.N."/>
            <person name="Efimov B.A."/>
            <person name="Kondova I."/>
            <person name="Ouwerling B."/>
            <person name="Chaplin A.V."/>
            <person name="Shcherbakova V.A."/>
            <person name="Langermans J.A.M."/>
        </authorList>
    </citation>
    <scope>NUCLEOTIDE SEQUENCE [LARGE SCALE GENOMIC DNA]</scope>
    <source>
        <strain evidence="1 2">M108</strain>
    </source>
</reference>
<protein>
    <submittedName>
        <fullName evidence="1">Uncharacterized protein</fullName>
    </submittedName>
</protein>
<proteinExistence type="predicted"/>
<accession>A0ABW9GYY1</accession>
<evidence type="ECO:0000313" key="1">
    <source>
        <dbReference type="EMBL" id="MFM9413328.1"/>
    </source>
</evidence>
<dbReference type="RefSeq" id="WP_408976947.1">
    <property type="nucleotide sequence ID" value="NZ_JBJUVG010000003.1"/>
</dbReference>
<dbReference type="EMBL" id="JBJUVG010000003">
    <property type="protein sequence ID" value="MFM9413328.1"/>
    <property type="molecule type" value="Genomic_DNA"/>
</dbReference>
<evidence type="ECO:0000313" key="2">
    <source>
        <dbReference type="Proteomes" id="UP001631949"/>
    </source>
</evidence>
<dbReference type="Proteomes" id="UP001631949">
    <property type="component" value="Unassembled WGS sequence"/>
</dbReference>
<sequence>MLMTKEQLKPYKGLAEIYKPYLKITDKGHLYLPEDAPESAKKAWAKQLELDKQCEEWG</sequence>
<name>A0ABW9GYY1_9FIRM</name>
<comment type="caution">
    <text evidence="1">The sequence shown here is derived from an EMBL/GenBank/DDBJ whole genome shotgun (WGS) entry which is preliminary data.</text>
</comment>
<gene>
    <name evidence="1" type="ORF">ACKQTC_02995</name>
</gene>